<gene>
    <name evidence="2" type="ORF">F511_44056</name>
</gene>
<dbReference type="Proteomes" id="UP000250235">
    <property type="component" value="Unassembled WGS sequence"/>
</dbReference>
<name>A0A2Z6ZZF7_9LAMI</name>
<dbReference type="AlphaFoldDB" id="A0A2Z6ZZF7"/>
<evidence type="ECO:0000256" key="1">
    <source>
        <dbReference type="SAM" id="MobiDB-lite"/>
    </source>
</evidence>
<feature type="region of interest" description="Disordered" evidence="1">
    <location>
        <begin position="180"/>
        <end position="202"/>
    </location>
</feature>
<reference evidence="2 3" key="1">
    <citation type="journal article" date="2015" name="Proc. Natl. Acad. Sci. U.S.A.">
        <title>The resurrection genome of Boea hygrometrica: A blueprint for survival of dehydration.</title>
        <authorList>
            <person name="Xiao L."/>
            <person name="Yang G."/>
            <person name="Zhang L."/>
            <person name="Yang X."/>
            <person name="Zhao S."/>
            <person name="Ji Z."/>
            <person name="Zhou Q."/>
            <person name="Hu M."/>
            <person name="Wang Y."/>
            <person name="Chen M."/>
            <person name="Xu Y."/>
            <person name="Jin H."/>
            <person name="Xiao X."/>
            <person name="Hu G."/>
            <person name="Bao F."/>
            <person name="Hu Y."/>
            <person name="Wan P."/>
            <person name="Li L."/>
            <person name="Deng X."/>
            <person name="Kuang T."/>
            <person name="Xiang C."/>
            <person name="Zhu J.K."/>
            <person name="Oliver M.J."/>
            <person name="He Y."/>
        </authorList>
    </citation>
    <scope>NUCLEOTIDE SEQUENCE [LARGE SCALE GENOMIC DNA]</scope>
    <source>
        <strain evidence="3">cv. XS01</strain>
    </source>
</reference>
<dbReference type="EMBL" id="KV021231">
    <property type="protein sequence ID" value="KZV14243.1"/>
    <property type="molecule type" value="Genomic_DNA"/>
</dbReference>
<proteinExistence type="predicted"/>
<evidence type="ECO:0000313" key="3">
    <source>
        <dbReference type="Proteomes" id="UP000250235"/>
    </source>
</evidence>
<accession>A0A2Z6ZZF7</accession>
<protein>
    <submittedName>
        <fullName evidence="2">Ubiquitin carboxyl-terminal hydrolase 15-like</fullName>
    </submittedName>
</protein>
<feature type="compositionally biased region" description="Polar residues" evidence="1">
    <location>
        <begin position="181"/>
        <end position="202"/>
    </location>
</feature>
<evidence type="ECO:0000313" key="2">
    <source>
        <dbReference type="EMBL" id="KZV14243.1"/>
    </source>
</evidence>
<keyword evidence="2" id="KW-0378">Hydrolase</keyword>
<keyword evidence="3" id="KW-1185">Reference proteome</keyword>
<dbReference type="GO" id="GO:0016787">
    <property type="term" value="F:hydrolase activity"/>
    <property type="evidence" value="ECO:0007669"/>
    <property type="project" value="UniProtKB-KW"/>
</dbReference>
<organism evidence="2 3">
    <name type="scientific">Dorcoceras hygrometricum</name>
    <dbReference type="NCBI Taxonomy" id="472368"/>
    <lineage>
        <taxon>Eukaryota</taxon>
        <taxon>Viridiplantae</taxon>
        <taxon>Streptophyta</taxon>
        <taxon>Embryophyta</taxon>
        <taxon>Tracheophyta</taxon>
        <taxon>Spermatophyta</taxon>
        <taxon>Magnoliopsida</taxon>
        <taxon>eudicotyledons</taxon>
        <taxon>Gunneridae</taxon>
        <taxon>Pentapetalae</taxon>
        <taxon>asterids</taxon>
        <taxon>lamiids</taxon>
        <taxon>Lamiales</taxon>
        <taxon>Gesneriaceae</taxon>
        <taxon>Didymocarpoideae</taxon>
        <taxon>Trichosporeae</taxon>
        <taxon>Loxocarpinae</taxon>
        <taxon>Dorcoceras</taxon>
    </lineage>
</organism>
<sequence length="202" mass="23160">MRTFERPLQQYRGRIDRLTTHQQGDEEHGIAARPHNSSWYTRVSATRTRANRYELKCGQCVNANATVYNDQHRDQQFGTHPNDVAQRIAHSTRTCHPANTRSDIAKRHRIASTKMSSKRRRIATQIRMTRSHTSVDQSSLEVTNRTGLLATTNRAGPRINNHLRSSNMNPLKWRRFATREGYSTSATQNNARPPNLTANSQI</sequence>